<organism evidence="2 3">
    <name type="scientific">Russula ochroleuca</name>
    <dbReference type="NCBI Taxonomy" id="152965"/>
    <lineage>
        <taxon>Eukaryota</taxon>
        <taxon>Fungi</taxon>
        <taxon>Dikarya</taxon>
        <taxon>Basidiomycota</taxon>
        <taxon>Agaricomycotina</taxon>
        <taxon>Agaricomycetes</taxon>
        <taxon>Russulales</taxon>
        <taxon>Russulaceae</taxon>
        <taxon>Russula</taxon>
    </lineage>
</organism>
<evidence type="ECO:0000313" key="3">
    <source>
        <dbReference type="Proteomes" id="UP000759537"/>
    </source>
</evidence>
<protein>
    <submittedName>
        <fullName evidence="2">Uncharacterized protein</fullName>
    </submittedName>
</protein>
<dbReference type="EMBL" id="WHVB01000005">
    <property type="protein sequence ID" value="KAF8482857.1"/>
    <property type="molecule type" value="Genomic_DNA"/>
</dbReference>
<gene>
    <name evidence="2" type="ORF">DFH94DRAFT_730099</name>
</gene>
<keyword evidence="3" id="KW-1185">Reference proteome</keyword>
<comment type="caution">
    <text evidence="2">The sequence shown here is derived from an EMBL/GenBank/DDBJ whole genome shotgun (WGS) entry which is preliminary data.</text>
</comment>
<accession>A0A9P5TB02</accession>
<evidence type="ECO:0000256" key="1">
    <source>
        <dbReference type="SAM" id="MobiDB-lite"/>
    </source>
</evidence>
<proteinExistence type="predicted"/>
<reference evidence="2" key="2">
    <citation type="journal article" date="2020" name="Nat. Commun.">
        <title>Large-scale genome sequencing of mycorrhizal fungi provides insights into the early evolution of symbiotic traits.</title>
        <authorList>
            <person name="Miyauchi S."/>
            <person name="Kiss E."/>
            <person name="Kuo A."/>
            <person name="Drula E."/>
            <person name="Kohler A."/>
            <person name="Sanchez-Garcia M."/>
            <person name="Morin E."/>
            <person name="Andreopoulos B."/>
            <person name="Barry K.W."/>
            <person name="Bonito G."/>
            <person name="Buee M."/>
            <person name="Carver A."/>
            <person name="Chen C."/>
            <person name="Cichocki N."/>
            <person name="Clum A."/>
            <person name="Culley D."/>
            <person name="Crous P.W."/>
            <person name="Fauchery L."/>
            <person name="Girlanda M."/>
            <person name="Hayes R.D."/>
            <person name="Keri Z."/>
            <person name="LaButti K."/>
            <person name="Lipzen A."/>
            <person name="Lombard V."/>
            <person name="Magnuson J."/>
            <person name="Maillard F."/>
            <person name="Murat C."/>
            <person name="Nolan M."/>
            <person name="Ohm R.A."/>
            <person name="Pangilinan J."/>
            <person name="Pereira M.F."/>
            <person name="Perotto S."/>
            <person name="Peter M."/>
            <person name="Pfister S."/>
            <person name="Riley R."/>
            <person name="Sitrit Y."/>
            <person name="Stielow J.B."/>
            <person name="Szollosi G."/>
            <person name="Zifcakova L."/>
            <person name="Stursova M."/>
            <person name="Spatafora J.W."/>
            <person name="Tedersoo L."/>
            <person name="Vaario L.M."/>
            <person name="Yamada A."/>
            <person name="Yan M."/>
            <person name="Wang P."/>
            <person name="Xu J."/>
            <person name="Bruns T."/>
            <person name="Baldrian P."/>
            <person name="Vilgalys R."/>
            <person name="Dunand C."/>
            <person name="Henrissat B."/>
            <person name="Grigoriev I.V."/>
            <person name="Hibbett D."/>
            <person name="Nagy L.G."/>
            <person name="Martin F.M."/>
        </authorList>
    </citation>
    <scope>NUCLEOTIDE SEQUENCE</scope>
    <source>
        <strain evidence="2">Prilba</strain>
    </source>
</reference>
<dbReference type="Proteomes" id="UP000759537">
    <property type="component" value="Unassembled WGS sequence"/>
</dbReference>
<dbReference type="AlphaFoldDB" id="A0A9P5TB02"/>
<feature type="region of interest" description="Disordered" evidence="1">
    <location>
        <begin position="191"/>
        <end position="213"/>
    </location>
</feature>
<sequence length="213" mass="24125">MDRFLPSIERALYSNYSQFIMSSNDPSPKRPRKQPSSLRLDTIGVDPDQIVGKVLIHIRRSPTHPAVTLHFADSTIYQVRVDGYDPVHRGIPKELEMNSVLLPLFKPPGGQIDVHLTVTHARMVQLKDTAHEWSETAESRWNVEHIALALKFAEEPGWHCVWATMAEYDGDFGPCTFRSFDDVYLAELKASPRKRKSPQKQGRTPRGPGPGFP</sequence>
<dbReference type="OrthoDB" id="3197787at2759"/>
<evidence type="ECO:0000313" key="2">
    <source>
        <dbReference type="EMBL" id="KAF8482857.1"/>
    </source>
</evidence>
<name>A0A9P5TB02_9AGAM</name>
<reference evidence="2" key="1">
    <citation type="submission" date="2019-10" db="EMBL/GenBank/DDBJ databases">
        <authorList>
            <consortium name="DOE Joint Genome Institute"/>
            <person name="Kuo A."/>
            <person name="Miyauchi S."/>
            <person name="Kiss E."/>
            <person name="Drula E."/>
            <person name="Kohler A."/>
            <person name="Sanchez-Garcia M."/>
            <person name="Andreopoulos B."/>
            <person name="Barry K.W."/>
            <person name="Bonito G."/>
            <person name="Buee M."/>
            <person name="Carver A."/>
            <person name="Chen C."/>
            <person name="Cichocki N."/>
            <person name="Clum A."/>
            <person name="Culley D."/>
            <person name="Crous P.W."/>
            <person name="Fauchery L."/>
            <person name="Girlanda M."/>
            <person name="Hayes R."/>
            <person name="Keri Z."/>
            <person name="LaButti K."/>
            <person name="Lipzen A."/>
            <person name="Lombard V."/>
            <person name="Magnuson J."/>
            <person name="Maillard F."/>
            <person name="Morin E."/>
            <person name="Murat C."/>
            <person name="Nolan M."/>
            <person name="Ohm R."/>
            <person name="Pangilinan J."/>
            <person name="Pereira M."/>
            <person name="Perotto S."/>
            <person name="Peter M."/>
            <person name="Riley R."/>
            <person name="Sitrit Y."/>
            <person name="Stielow B."/>
            <person name="Szollosi G."/>
            <person name="Zifcakova L."/>
            <person name="Stursova M."/>
            <person name="Spatafora J.W."/>
            <person name="Tedersoo L."/>
            <person name="Vaario L.-M."/>
            <person name="Yamada A."/>
            <person name="Yan M."/>
            <person name="Wang P."/>
            <person name="Xu J."/>
            <person name="Bruns T."/>
            <person name="Baldrian P."/>
            <person name="Vilgalys R."/>
            <person name="Henrissat B."/>
            <person name="Grigoriev I.V."/>
            <person name="Hibbett D."/>
            <person name="Nagy L.G."/>
            <person name="Martin F.M."/>
        </authorList>
    </citation>
    <scope>NUCLEOTIDE SEQUENCE</scope>
    <source>
        <strain evidence="2">Prilba</strain>
    </source>
</reference>